<comment type="caution">
    <text evidence="1">The sequence shown here is derived from an EMBL/GenBank/DDBJ whole genome shotgun (WGS) entry which is preliminary data.</text>
</comment>
<dbReference type="EMBL" id="JBDJPC010000004">
    <property type="protein sequence ID" value="KAL1506377.1"/>
    <property type="molecule type" value="Genomic_DNA"/>
</dbReference>
<evidence type="ECO:0000313" key="1">
    <source>
        <dbReference type="EMBL" id="KAL1506377.1"/>
    </source>
</evidence>
<proteinExistence type="predicted"/>
<sequence length="70" mass="7487">MDYPLGSSKDCHHNCYHDAALRGVRTSDEIQGAINEVKPASVDDITPGNALNGISLVLVSNPTAIKLKVR</sequence>
<keyword evidence="2" id="KW-1185">Reference proteome</keyword>
<dbReference type="Proteomes" id="UP001566132">
    <property type="component" value="Unassembled WGS sequence"/>
</dbReference>
<organism evidence="1 2">
    <name type="scientific">Hypothenemus hampei</name>
    <name type="common">Coffee berry borer</name>
    <dbReference type="NCBI Taxonomy" id="57062"/>
    <lineage>
        <taxon>Eukaryota</taxon>
        <taxon>Metazoa</taxon>
        <taxon>Ecdysozoa</taxon>
        <taxon>Arthropoda</taxon>
        <taxon>Hexapoda</taxon>
        <taxon>Insecta</taxon>
        <taxon>Pterygota</taxon>
        <taxon>Neoptera</taxon>
        <taxon>Endopterygota</taxon>
        <taxon>Coleoptera</taxon>
        <taxon>Polyphaga</taxon>
        <taxon>Cucujiformia</taxon>
        <taxon>Curculionidae</taxon>
        <taxon>Scolytinae</taxon>
        <taxon>Hypothenemus</taxon>
    </lineage>
</organism>
<accession>A0ABD1F2E2</accession>
<reference evidence="1 2" key="1">
    <citation type="submission" date="2024-05" db="EMBL/GenBank/DDBJ databases">
        <title>Genetic variation in Jamaican populations of the coffee berry borer (Hypothenemus hampei).</title>
        <authorList>
            <person name="Errbii M."/>
            <person name="Myrie A."/>
        </authorList>
    </citation>
    <scope>NUCLEOTIDE SEQUENCE [LARGE SCALE GENOMIC DNA]</scope>
    <source>
        <strain evidence="1">JA-Hopewell-2020-01-JO</strain>
        <tissue evidence="1">Whole body</tissue>
    </source>
</reference>
<name>A0ABD1F2E2_HYPHA</name>
<gene>
    <name evidence="1" type="ORF">ABEB36_005751</name>
</gene>
<protein>
    <submittedName>
        <fullName evidence="1">Uncharacterized protein</fullName>
    </submittedName>
</protein>
<dbReference type="AlphaFoldDB" id="A0ABD1F2E2"/>
<evidence type="ECO:0000313" key="2">
    <source>
        <dbReference type="Proteomes" id="UP001566132"/>
    </source>
</evidence>